<evidence type="ECO:0000313" key="2">
    <source>
        <dbReference type="EMBL" id="SMD59048.1"/>
    </source>
</evidence>
<reference evidence="1 4" key="2">
    <citation type="submission" date="2023-03" db="EMBL/GenBank/DDBJ databases">
        <title>Genetic diversity of Bacillus cereus sensu lato isolates from Slovenia.</title>
        <authorList>
            <person name="Abdelli M."/>
        </authorList>
    </citation>
    <scope>NUCLEOTIDE SEQUENCE [LARGE SCALE GENOMIC DNA]</scope>
    <source>
        <strain evidence="1 4">SIBC61B</strain>
    </source>
</reference>
<dbReference type="Proteomes" id="UP000194422">
    <property type="component" value="Unassembled WGS sequence"/>
</dbReference>
<dbReference type="RefSeq" id="WP_000715307.1">
    <property type="nucleotide sequence ID" value="NZ_FWYW01000010.1"/>
</dbReference>
<accession>A0A7D8D299</accession>
<protein>
    <submittedName>
        <fullName evidence="1">Nucleoside permease</fullName>
    </submittedName>
</protein>
<proteinExistence type="predicted"/>
<reference evidence="2 3" key="1">
    <citation type="submission" date="2017-04" db="EMBL/GenBank/DDBJ databases">
        <authorList>
            <person name="Criscuolo A."/>
        </authorList>
    </citation>
    <scope>NUCLEOTIDE SEQUENCE [LARGE SCALE GENOMIC DNA]</scope>
    <source>
        <strain evidence="2">16-00174</strain>
    </source>
</reference>
<dbReference type="Proteomes" id="UP001221338">
    <property type="component" value="Unassembled WGS sequence"/>
</dbReference>
<sequence length="141" mass="16052">MKKGILSQSDYQRAEENGINKNTLRNRVYNCAWDVVEAVTTPPGKKRASKKSQSEIWLEIAVKNGMNPNTFYSRINLGFTPEEAATKPVKKPSEFIKEMAKLAEANGINYQTFHSRIRNYKWDIELAATVPPIETGRRCCN</sequence>
<dbReference type="EMBL" id="FWYW01000010">
    <property type="protein sequence ID" value="SMD59048.1"/>
    <property type="molecule type" value="Genomic_DNA"/>
</dbReference>
<dbReference type="AlphaFoldDB" id="A0A7D8D299"/>
<dbReference type="EMBL" id="JARPRV010000028">
    <property type="protein sequence ID" value="MDG0944596.1"/>
    <property type="molecule type" value="Genomic_DNA"/>
</dbReference>
<keyword evidence="4" id="KW-1185">Reference proteome</keyword>
<evidence type="ECO:0000313" key="4">
    <source>
        <dbReference type="Proteomes" id="UP001221338"/>
    </source>
</evidence>
<gene>
    <name evidence="2" type="ORF">BACERE00174_00082</name>
    <name evidence="1" type="ORF">P6U22_26010</name>
</gene>
<evidence type="ECO:0000313" key="1">
    <source>
        <dbReference type="EMBL" id="MDG0944596.1"/>
    </source>
</evidence>
<comment type="caution">
    <text evidence="2">The sequence shown here is derived from an EMBL/GenBank/DDBJ whole genome shotgun (WGS) entry which is preliminary data.</text>
</comment>
<organism evidence="2 3">
    <name type="scientific">Bacillus paranthracis</name>
    <dbReference type="NCBI Taxonomy" id="2026186"/>
    <lineage>
        <taxon>Bacteria</taxon>
        <taxon>Bacillati</taxon>
        <taxon>Bacillota</taxon>
        <taxon>Bacilli</taxon>
        <taxon>Bacillales</taxon>
        <taxon>Bacillaceae</taxon>
        <taxon>Bacillus</taxon>
        <taxon>Bacillus cereus group</taxon>
    </lineage>
</organism>
<name>A0A7D8D299_9BACI</name>
<evidence type="ECO:0000313" key="3">
    <source>
        <dbReference type="Proteomes" id="UP000194422"/>
    </source>
</evidence>